<evidence type="ECO:0000313" key="7">
    <source>
        <dbReference type="Proteomes" id="UP000697710"/>
    </source>
</evidence>
<keyword evidence="2 3" id="KW-0378">Hydrolase</keyword>
<comment type="caution">
    <text evidence="6">The sequence shown here is derived from an EMBL/GenBank/DDBJ whole genome shotgun (WGS) entry which is preliminary data.</text>
</comment>
<dbReference type="GO" id="GO:0005829">
    <property type="term" value="C:cytosol"/>
    <property type="evidence" value="ECO:0007669"/>
    <property type="project" value="TreeGrafter"/>
</dbReference>
<reference evidence="6" key="2">
    <citation type="journal article" date="2021" name="Microbiome">
        <title>Successional dynamics and alternative stable states in a saline activated sludge microbial community over 9 years.</title>
        <authorList>
            <person name="Wang Y."/>
            <person name="Ye J."/>
            <person name="Ju F."/>
            <person name="Liu L."/>
            <person name="Boyd J.A."/>
            <person name="Deng Y."/>
            <person name="Parks D.H."/>
            <person name="Jiang X."/>
            <person name="Yin X."/>
            <person name="Woodcroft B.J."/>
            <person name="Tyson G.W."/>
            <person name="Hugenholtz P."/>
            <person name="Polz M.F."/>
            <person name="Zhang T."/>
        </authorList>
    </citation>
    <scope>NUCLEOTIDE SEQUENCE</scope>
    <source>
        <strain evidence="6">HKST-UBA01</strain>
    </source>
</reference>
<dbReference type="GO" id="GO:0052816">
    <property type="term" value="F:long-chain fatty acyl-CoA hydrolase activity"/>
    <property type="evidence" value="ECO:0007669"/>
    <property type="project" value="TreeGrafter"/>
</dbReference>
<feature type="domain" description="HotDog ACOT-type" evidence="5">
    <location>
        <begin position="1"/>
        <end position="107"/>
    </location>
</feature>
<dbReference type="Pfam" id="PF03061">
    <property type="entry name" value="4HBT"/>
    <property type="match status" value="1"/>
</dbReference>
<dbReference type="PROSITE" id="PS51770">
    <property type="entry name" value="HOTDOG_ACOT"/>
    <property type="match status" value="1"/>
</dbReference>
<dbReference type="PANTHER" id="PTHR11049:SF24">
    <property type="entry name" value="CYTOSOLIC ACYL COENZYME A THIOESTER HYDROLASE"/>
    <property type="match status" value="1"/>
</dbReference>
<gene>
    <name evidence="6" type="ORF">KC729_02440</name>
</gene>
<dbReference type="InterPro" id="IPR033120">
    <property type="entry name" value="HOTDOG_ACOT"/>
</dbReference>
<evidence type="ECO:0000259" key="5">
    <source>
        <dbReference type="PROSITE" id="PS51770"/>
    </source>
</evidence>
<proteinExistence type="inferred from homology"/>
<protein>
    <submittedName>
        <fullName evidence="6">Acyl-CoA thioesterase</fullName>
    </submittedName>
</protein>
<feature type="region of interest" description="Disordered" evidence="4">
    <location>
        <begin position="112"/>
        <end position="156"/>
    </location>
</feature>
<dbReference type="GO" id="GO:0006637">
    <property type="term" value="P:acyl-CoA metabolic process"/>
    <property type="evidence" value="ECO:0007669"/>
    <property type="project" value="TreeGrafter"/>
</dbReference>
<evidence type="ECO:0000313" key="6">
    <source>
        <dbReference type="EMBL" id="MCA9726510.1"/>
    </source>
</evidence>
<name>A0A956LVK4_UNCEI</name>
<evidence type="ECO:0000256" key="3">
    <source>
        <dbReference type="PROSITE-ProRule" id="PRU01106"/>
    </source>
</evidence>
<evidence type="ECO:0000256" key="1">
    <source>
        <dbReference type="ARBA" id="ARBA00010458"/>
    </source>
</evidence>
<dbReference type="Gene3D" id="3.10.129.10">
    <property type="entry name" value="Hotdog Thioesterase"/>
    <property type="match status" value="1"/>
</dbReference>
<dbReference type="Proteomes" id="UP000697710">
    <property type="component" value="Unassembled WGS sequence"/>
</dbReference>
<dbReference type="AlphaFoldDB" id="A0A956LVK4"/>
<dbReference type="CDD" id="cd03442">
    <property type="entry name" value="BFIT_BACH"/>
    <property type="match status" value="1"/>
</dbReference>
<dbReference type="GO" id="GO:0009062">
    <property type="term" value="P:fatty acid catabolic process"/>
    <property type="evidence" value="ECO:0007669"/>
    <property type="project" value="TreeGrafter"/>
</dbReference>
<comment type="similarity">
    <text evidence="1">Belongs to the acyl coenzyme A hydrolase family.</text>
</comment>
<feature type="compositionally biased region" description="Basic and acidic residues" evidence="4">
    <location>
        <begin position="119"/>
        <end position="156"/>
    </location>
</feature>
<organism evidence="6 7">
    <name type="scientific">Eiseniibacteriota bacterium</name>
    <dbReference type="NCBI Taxonomy" id="2212470"/>
    <lineage>
        <taxon>Bacteria</taxon>
        <taxon>Candidatus Eiseniibacteriota</taxon>
    </lineage>
</organism>
<dbReference type="InterPro" id="IPR006683">
    <property type="entry name" value="Thioestr_dom"/>
</dbReference>
<reference evidence="6" key="1">
    <citation type="submission" date="2020-04" db="EMBL/GenBank/DDBJ databases">
        <authorList>
            <person name="Zhang T."/>
        </authorList>
    </citation>
    <scope>NUCLEOTIDE SEQUENCE</scope>
    <source>
        <strain evidence="6">HKST-UBA01</strain>
    </source>
</reference>
<dbReference type="EMBL" id="JAGQHR010000038">
    <property type="protein sequence ID" value="MCA9726510.1"/>
    <property type="molecule type" value="Genomic_DNA"/>
</dbReference>
<dbReference type="SUPFAM" id="SSF54637">
    <property type="entry name" value="Thioesterase/thiol ester dehydrase-isomerase"/>
    <property type="match status" value="1"/>
</dbReference>
<evidence type="ECO:0000256" key="4">
    <source>
        <dbReference type="SAM" id="MobiDB-lite"/>
    </source>
</evidence>
<dbReference type="InterPro" id="IPR029069">
    <property type="entry name" value="HotDog_dom_sf"/>
</dbReference>
<dbReference type="PANTHER" id="PTHR11049">
    <property type="entry name" value="ACYL COENZYME A THIOESTER HYDROLASE"/>
    <property type="match status" value="1"/>
</dbReference>
<accession>A0A956LVK4</accession>
<sequence length="156" mass="17147">MTELVLPNDANTLGNVLGGKVLHLIDIAAAVCAHRHCRRQVVTASMDRVDFLHPVKVGEVMILRASVNYVARTSMEVGVKVECEDLMTGVLKKTASAYATFVALDEGGRPIPVPGLIKESPDQERRFREGAERREQRMAELARRRAPARDDAGGTR</sequence>
<dbReference type="InterPro" id="IPR040170">
    <property type="entry name" value="Cytosol_ACT"/>
</dbReference>
<evidence type="ECO:0000256" key="2">
    <source>
        <dbReference type="ARBA" id="ARBA00022801"/>
    </source>
</evidence>